<evidence type="ECO:0000256" key="3">
    <source>
        <dbReference type="ARBA" id="ARBA00022989"/>
    </source>
</evidence>
<feature type="non-terminal residue" evidence="6">
    <location>
        <position position="167"/>
    </location>
</feature>
<dbReference type="InterPro" id="IPR032808">
    <property type="entry name" value="DoxX"/>
</dbReference>
<evidence type="ECO:0000256" key="4">
    <source>
        <dbReference type="ARBA" id="ARBA00023136"/>
    </source>
</evidence>
<keyword evidence="2 5" id="KW-0812">Transmembrane</keyword>
<keyword evidence="4 5" id="KW-0472">Membrane</keyword>
<comment type="subcellular location">
    <subcellularLocation>
        <location evidence="1">Membrane</location>
        <topology evidence="1">Multi-pass membrane protein</topology>
    </subcellularLocation>
</comment>
<dbReference type="EMBL" id="LAZR01030712">
    <property type="protein sequence ID" value="KKL55793.1"/>
    <property type="molecule type" value="Genomic_DNA"/>
</dbReference>
<dbReference type="Pfam" id="PF07681">
    <property type="entry name" value="DoxX"/>
    <property type="match status" value="1"/>
</dbReference>
<feature type="transmembrane region" description="Helical" evidence="5">
    <location>
        <begin position="71"/>
        <end position="97"/>
    </location>
</feature>
<gene>
    <name evidence="6" type="ORF">LCGC14_2251880</name>
</gene>
<evidence type="ECO:0008006" key="7">
    <source>
        <dbReference type="Google" id="ProtNLM"/>
    </source>
</evidence>
<keyword evidence="3 5" id="KW-1133">Transmembrane helix</keyword>
<feature type="transmembrane region" description="Helical" evidence="5">
    <location>
        <begin position="45"/>
        <end position="64"/>
    </location>
</feature>
<comment type="caution">
    <text evidence="6">The sequence shown here is derived from an EMBL/GenBank/DDBJ whole genome shotgun (WGS) entry which is preliminary data.</text>
</comment>
<evidence type="ECO:0000256" key="5">
    <source>
        <dbReference type="SAM" id="Phobius"/>
    </source>
</evidence>
<dbReference type="AlphaFoldDB" id="A0A0F9D272"/>
<proteinExistence type="predicted"/>
<name>A0A0F9D272_9ZZZZ</name>
<feature type="transmembrane region" description="Helical" evidence="5">
    <location>
        <begin position="7"/>
        <end position="25"/>
    </location>
</feature>
<organism evidence="6">
    <name type="scientific">marine sediment metagenome</name>
    <dbReference type="NCBI Taxonomy" id="412755"/>
    <lineage>
        <taxon>unclassified sequences</taxon>
        <taxon>metagenomes</taxon>
        <taxon>ecological metagenomes</taxon>
    </lineage>
</organism>
<sequence>MNRKHYLFLLLLRLGMGWLFVYAGISKIVNPNWTAAGFLQSSKMLSNIYGWFALPGNIIFVDFLNEWGLTLIGVALIVGAAVKYASYFGILLMLLYYFPTLEFPYAGGHSFIVDEHVIYILVFLLFIGTRSGEMWGVDRYLKDHHILVKNREKEVLEKEEKGGVLET</sequence>
<evidence type="ECO:0000313" key="6">
    <source>
        <dbReference type="EMBL" id="KKL55793.1"/>
    </source>
</evidence>
<protein>
    <recommendedName>
        <fullName evidence="7">DoxX family protein</fullName>
    </recommendedName>
</protein>
<reference evidence="6" key="1">
    <citation type="journal article" date="2015" name="Nature">
        <title>Complex archaea that bridge the gap between prokaryotes and eukaryotes.</title>
        <authorList>
            <person name="Spang A."/>
            <person name="Saw J.H."/>
            <person name="Jorgensen S.L."/>
            <person name="Zaremba-Niedzwiedzka K."/>
            <person name="Martijn J."/>
            <person name="Lind A.E."/>
            <person name="van Eijk R."/>
            <person name="Schleper C."/>
            <person name="Guy L."/>
            <person name="Ettema T.J."/>
        </authorList>
    </citation>
    <scope>NUCLEOTIDE SEQUENCE</scope>
</reference>
<accession>A0A0F9D272</accession>
<evidence type="ECO:0000256" key="1">
    <source>
        <dbReference type="ARBA" id="ARBA00004141"/>
    </source>
</evidence>
<dbReference type="GO" id="GO:0016020">
    <property type="term" value="C:membrane"/>
    <property type="evidence" value="ECO:0007669"/>
    <property type="project" value="UniProtKB-SubCell"/>
</dbReference>
<evidence type="ECO:0000256" key="2">
    <source>
        <dbReference type="ARBA" id="ARBA00022692"/>
    </source>
</evidence>